<protein>
    <submittedName>
        <fullName evidence="2">Uncharacterized protein</fullName>
    </submittedName>
</protein>
<evidence type="ECO:0000313" key="2">
    <source>
        <dbReference type="EMBL" id="MBV7259657.1"/>
    </source>
</evidence>
<accession>A0A9X1JPP8</accession>
<dbReference type="AlphaFoldDB" id="A0A9X1JPP8"/>
<evidence type="ECO:0000313" key="3">
    <source>
        <dbReference type="Proteomes" id="UP001138681"/>
    </source>
</evidence>
<proteinExistence type="predicted"/>
<comment type="caution">
    <text evidence="2">The sequence shown here is derived from an EMBL/GenBank/DDBJ whole genome shotgun (WGS) entry which is preliminary data.</text>
</comment>
<feature type="transmembrane region" description="Helical" evidence="1">
    <location>
        <begin position="6"/>
        <end position="26"/>
    </location>
</feature>
<name>A0A9X1JPP8_9SPHN</name>
<gene>
    <name evidence="2" type="ORF">KCG46_08745</name>
</gene>
<dbReference type="Proteomes" id="UP001138681">
    <property type="component" value="Unassembled WGS sequence"/>
</dbReference>
<keyword evidence="1" id="KW-0812">Transmembrane</keyword>
<keyword evidence="1" id="KW-0472">Membrane</keyword>
<sequence length="89" mass="9811">MIAATITILFSVIAIATAITLVDFWMRARSAYVSLKRQSALVNAGFVPQVEARIVRLRPNAPRALATTRPFARRLPRPSDVRLHALDAA</sequence>
<dbReference type="EMBL" id="JAGSPC010000001">
    <property type="protein sequence ID" value="MBV7259657.1"/>
    <property type="molecule type" value="Genomic_DNA"/>
</dbReference>
<keyword evidence="1" id="KW-1133">Transmembrane helix</keyword>
<evidence type="ECO:0000256" key="1">
    <source>
        <dbReference type="SAM" id="Phobius"/>
    </source>
</evidence>
<reference evidence="2" key="1">
    <citation type="submission" date="2021-04" db="EMBL/GenBank/DDBJ databases">
        <authorList>
            <person name="Pira H."/>
            <person name="Risdian C."/>
            <person name="Wink J."/>
        </authorList>
    </citation>
    <scope>NUCLEOTIDE SEQUENCE</scope>
    <source>
        <strain evidence="2">WH158</strain>
    </source>
</reference>
<dbReference type="RefSeq" id="WP_218404859.1">
    <property type="nucleotide sequence ID" value="NZ_JAGSPC010000001.1"/>
</dbReference>
<organism evidence="2 3">
    <name type="scientific">Erythrobacter crassostreae</name>
    <dbReference type="NCBI Taxonomy" id="2828328"/>
    <lineage>
        <taxon>Bacteria</taxon>
        <taxon>Pseudomonadati</taxon>
        <taxon>Pseudomonadota</taxon>
        <taxon>Alphaproteobacteria</taxon>
        <taxon>Sphingomonadales</taxon>
        <taxon>Erythrobacteraceae</taxon>
        <taxon>Erythrobacter/Porphyrobacter group</taxon>
        <taxon>Erythrobacter</taxon>
    </lineage>
</organism>
<keyword evidence="3" id="KW-1185">Reference proteome</keyword>